<dbReference type="InterPro" id="IPR021109">
    <property type="entry name" value="Peptidase_aspartic_dom_sf"/>
</dbReference>
<sequence>MASLLSFSLFSFFIISATLTAAATSTTTIKVTLSPLPHHPSSDRYQILNNLVTSSVSRAHHLKHPHPKTKAKAETNTTVSSSLIKTPIYPHSYGGYTINLEFGTPPQSLSFIMDTGSSLTWFPCTSRYLCSECVFPNVDPKKIPTFMPKLSSSTKIVGCQNPKCSLLFGPNVESRCEDCAPGTKNCTQRCPPYIIQYGLGATAGLLLVENLVFPHKTFDDFLVGCSILSNRQPAGIAGFGRSSESLPTQLGLKKFSYCLVSRRFDDTGISSNMVLETGSDSGDAKTPGLSYTPFFKNEVSTRPVFKEFYYVILRKILVGDAHVKVPYSFLVPGSDGNGGTIVDSGSTFTFMERPVYEPVAKEFEKQMGNYSRAKEVETKSGLGPCFNISGRKSINVPELIFKFKGGAKMALPLANYFSFVGEDDVVCLMIVTDNVVGQSVHGGPAIILGNFQQQNYYI</sequence>
<gene>
    <name evidence="8" type="ORF">CCACVL1_11922</name>
</gene>
<dbReference type="Pfam" id="PF14543">
    <property type="entry name" value="TAXi_N"/>
    <property type="match status" value="1"/>
</dbReference>
<evidence type="ECO:0000256" key="4">
    <source>
        <dbReference type="ARBA" id="ARBA00022801"/>
    </source>
</evidence>
<dbReference type="PROSITE" id="PS51767">
    <property type="entry name" value="PEPTIDASE_A1"/>
    <property type="match status" value="1"/>
</dbReference>
<evidence type="ECO:0000313" key="8">
    <source>
        <dbReference type="EMBL" id="OMO82520.1"/>
    </source>
</evidence>
<dbReference type="InterPro" id="IPR032799">
    <property type="entry name" value="TAXi_C"/>
</dbReference>
<dbReference type="SUPFAM" id="SSF50630">
    <property type="entry name" value="Acid proteases"/>
    <property type="match status" value="1"/>
</dbReference>
<protein>
    <submittedName>
        <fullName evidence="8">Peptidase A1</fullName>
    </submittedName>
</protein>
<dbReference type="InterPro" id="IPR032861">
    <property type="entry name" value="TAXi_N"/>
</dbReference>
<dbReference type="OMA" id="DPNTRNC"/>
<comment type="caution">
    <text evidence="8">The sequence shown here is derived from an EMBL/GenBank/DDBJ whole genome shotgun (WGS) entry which is preliminary data.</text>
</comment>
<dbReference type="AlphaFoldDB" id="A0A1R3IIY9"/>
<reference evidence="8 9" key="1">
    <citation type="submission" date="2013-09" db="EMBL/GenBank/DDBJ databases">
        <title>Corchorus capsularis genome sequencing.</title>
        <authorList>
            <person name="Alam M."/>
            <person name="Haque M.S."/>
            <person name="Islam M.S."/>
            <person name="Emdad E.M."/>
            <person name="Islam M.M."/>
            <person name="Ahmed B."/>
            <person name="Halim A."/>
            <person name="Hossen Q.M.M."/>
            <person name="Hossain M.Z."/>
            <person name="Ahmed R."/>
            <person name="Khan M.M."/>
            <person name="Islam R."/>
            <person name="Rashid M.M."/>
            <person name="Khan S.A."/>
            <person name="Rahman M.S."/>
            <person name="Alam M."/>
        </authorList>
    </citation>
    <scope>NUCLEOTIDE SEQUENCE [LARGE SCALE GENOMIC DNA]</scope>
    <source>
        <strain evidence="9">cv. CVL-1</strain>
        <tissue evidence="8">Whole seedling</tissue>
    </source>
</reference>
<feature type="domain" description="Peptidase A1" evidence="7">
    <location>
        <begin position="96"/>
        <end position="458"/>
    </location>
</feature>
<keyword evidence="4" id="KW-0378">Hydrolase</keyword>
<dbReference type="CDD" id="cd05476">
    <property type="entry name" value="pepsin_A_like_plant"/>
    <property type="match status" value="1"/>
</dbReference>
<dbReference type="STRING" id="210143.A0A1R3IIY9"/>
<dbReference type="InterPro" id="IPR051708">
    <property type="entry name" value="Plant_Aspart_Prot_A1"/>
</dbReference>
<proteinExistence type="inferred from homology"/>
<keyword evidence="2" id="KW-0645">Protease</keyword>
<dbReference type="GO" id="GO:0005576">
    <property type="term" value="C:extracellular region"/>
    <property type="evidence" value="ECO:0007669"/>
    <property type="project" value="TreeGrafter"/>
</dbReference>
<evidence type="ECO:0000313" key="9">
    <source>
        <dbReference type="Proteomes" id="UP000188268"/>
    </source>
</evidence>
<keyword evidence="3" id="KW-0064">Aspartyl protease</keyword>
<organism evidence="8 9">
    <name type="scientific">Corchorus capsularis</name>
    <name type="common">Jute</name>
    <dbReference type="NCBI Taxonomy" id="210143"/>
    <lineage>
        <taxon>Eukaryota</taxon>
        <taxon>Viridiplantae</taxon>
        <taxon>Streptophyta</taxon>
        <taxon>Embryophyta</taxon>
        <taxon>Tracheophyta</taxon>
        <taxon>Spermatophyta</taxon>
        <taxon>Magnoliopsida</taxon>
        <taxon>eudicotyledons</taxon>
        <taxon>Gunneridae</taxon>
        <taxon>Pentapetalae</taxon>
        <taxon>rosids</taxon>
        <taxon>malvids</taxon>
        <taxon>Malvales</taxon>
        <taxon>Malvaceae</taxon>
        <taxon>Grewioideae</taxon>
        <taxon>Apeibeae</taxon>
        <taxon>Corchorus</taxon>
    </lineage>
</organism>
<dbReference type="PANTHER" id="PTHR47967:SF36">
    <property type="entry name" value="PEPTIDASE A1 DOMAIN-CONTAINING PROTEIN"/>
    <property type="match status" value="1"/>
</dbReference>
<dbReference type="PANTHER" id="PTHR47967">
    <property type="entry name" value="OS07G0603500 PROTEIN-RELATED"/>
    <property type="match status" value="1"/>
</dbReference>
<evidence type="ECO:0000256" key="1">
    <source>
        <dbReference type="ARBA" id="ARBA00007447"/>
    </source>
</evidence>
<name>A0A1R3IIY9_COCAP</name>
<dbReference type="Pfam" id="PF14541">
    <property type="entry name" value="TAXi_C"/>
    <property type="match status" value="1"/>
</dbReference>
<evidence type="ECO:0000259" key="7">
    <source>
        <dbReference type="PROSITE" id="PS51767"/>
    </source>
</evidence>
<comment type="similarity">
    <text evidence="1">Belongs to the peptidase A1 family.</text>
</comment>
<feature type="chain" id="PRO_5011983346" evidence="6">
    <location>
        <begin position="23"/>
        <end position="458"/>
    </location>
</feature>
<feature type="signal peptide" evidence="6">
    <location>
        <begin position="1"/>
        <end position="22"/>
    </location>
</feature>
<feature type="non-terminal residue" evidence="8">
    <location>
        <position position="458"/>
    </location>
</feature>
<dbReference type="InterPro" id="IPR034161">
    <property type="entry name" value="Pepsin-like_plant"/>
</dbReference>
<evidence type="ECO:0000256" key="2">
    <source>
        <dbReference type="ARBA" id="ARBA00022670"/>
    </source>
</evidence>
<keyword evidence="5" id="KW-0325">Glycoprotein</keyword>
<accession>A0A1R3IIY9</accession>
<evidence type="ECO:0000256" key="6">
    <source>
        <dbReference type="SAM" id="SignalP"/>
    </source>
</evidence>
<dbReference type="Gene3D" id="2.40.70.10">
    <property type="entry name" value="Acid Proteases"/>
    <property type="match status" value="2"/>
</dbReference>
<keyword evidence="6" id="KW-0732">Signal</keyword>
<dbReference type="InterPro" id="IPR033121">
    <property type="entry name" value="PEPTIDASE_A1"/>
</dbReference>
<dbReference type="FunFam" id="2.40.70.10:FF:000034">
    <property type="entry name" value="Aspartyl protease family protein"/>
    <property type="match status" value="1"/>
</dbReference>
<dbReference type="Gramene" id="OMO82520">
    <property type="protein sequence ID" value="OMO82520"/>
    <property type="gene ID" value="CCACVL1_11922"/>
</dbReference>
<evidence type="ECO:0000256" key="5">
    <source>
        <dbReference type="ARBA" id="ARBA00023180"/>
    </source>
</evidence>
<evidence type="ECO:0000256" key="3">
    <source>
        <dbReference type="ARBA" id="ARBA00022750"/>
    </source>
</evidence>
<dbReference type="GO" id="GO:0004190">
    <property type="term" value="F:aspartic-type endopeptidase activity"/>
    <property type="evidence" value="ECO:0007669"/>
    <property type="project" value="UniProtKB-KW"/>
</dbReference>
<dbReference type="Proteomes" id="UP000188268">
    <property type="component" value="Unassembled WGS sequence"/>
</dbReference>
<dbReference type="FunFam" id="2.40.70.10:FF:000120">
    <property type="entry name" value="Aspartic proteinase nepenthesin-2"/>
    <property type="match status" value="1"/>
</dbReference>
<dbReference type="EMBL" id="AWWV01010006">
    <property type="protein sequence ID" value="OMO82520.1"/>
    <property type="molecule type" value="Genomic_DNA"/>
</dbReference>
<dbReference type="OrthoDB" id="2747330at2759"/>
<keyword evidence="9" id="KW-1185">Reference proteome</keyword>
<dbReference type="GO" id="GO:0006508">
    <property type="term" value="P:proteolysis"/>
    <property type="evidence" value="ECO:0007669"/>
    <property type="project" value="UniProtKB-KW"/>
</dbReference>